<feature type="compositionally biased region" description="Basic and acidic residues" evidence="1">
    <location>
        <begin position="13"/>
        <end position="29"/>
    </location>
</feature>
<evidence type="ECO:0000256" key="1">
    <source>
        <dbReference type="SAM" id="MobiDB-lite"/>
    </source>
</evidence>
<dbReference type="EMBL" id="KN820248">
    <property type="protein sequence ID" value="KIJ06604.1"/>
    <property type="molecule type" value="Genomic_DNA"/>
</dbReference>
<dbReference type="AlphaFoldDB" id="A0A0C9SMQ9"/>
<feature type="region of interest" description="Disordered" evidence="1">
    <location>
        <begin position="89"/>
        <end position="108"/>
    </location>
</feature>
<organism evidence="2 3">
    <name type="scientific">Paxillus involutus ATCC 200175</name>
    <dbReference type="NCBI Taxonomy" id="664439"/>
    <lineage>
        <taxon>Eukaryota</taxon>
        <taxon>Fungi</taxon>
        <taxon>Dikarya</taxon>
        <taxon>Basidiomycota</taxon>
        <taxon>Agaricomycotina</taxon>
        <taxon>Agaricomycetes</taxon>
        <taxon>Agaricomycetidae</taxon>
        <taxon>Boletales</taxon>
        <taxon>Paxilineae</taxon>
        <taxon>Paxillaceae</taxon>
        <taxon>Paxillus</taxon>
    </lineage>
</organism>
<evidence type="ECO:0000313" key="3">
    <source>
        <dbReference type="Proteomes" id="UP000053647"/>
    </source>
</evidence>
<evidence type="ECO:0000313" key="2">
    <source>
        <dbReference type="EMBL" id="KIJ06604.1"/>
    </source>
</evidence>
<protein>
    <submittedName>
        <fullName evidence="2">Uncharacterized protein</fullName>
    </submittedName>
</protein>
<feature type="compositionally biased region" description="Basic and acidic residues" evidence="1">
    <location>
        <begin position="49"/>
        <end position="59"/>
    </location>
</feature>
<reference evidence="3" key="2">
    <citation type="submission" date="2015-01" db="EMBL/GenBank/DDBJ databases">
        <title>Evolutionary Origins and Diversification of the Mycorrhizal Mutualists.</title>
        <authorList>
            <consortium name="DOE Joint Genome Institute"/>
            <consortium name="Mycorrhizal Genomics Consortium"/>
            <person name="Kohler A."/>
            <person name="Kuo A."/>
            <person name="Nagy L.G."/>
            <person name="Floudas D."/>
            <person name="Copeland A."/>
            <person name="Barry K.W."/>
            <person name="Cichocki N."/>
            <person name="Veneault-Fourrey C."/>
            <person name="LaButti K."/>
            <person name="Lindquist E.A."/>
            <person name="Lipzen A."/>
            <person name="Lundell T."/>
            <person name="Morin E."/>
            <person name="Murat C."/>
            <person name="Riley R."/>
            <person name="Ohm R."/>
            <person name="Sun H."/>
            <person name="Tunlid A."/>
            <person name="Henrissat B."/>
            <person name="Grigoriev I.V."/>
            <person name="Hibbett D.S."/>
            <person name="Martin F."/>
        </authorList>
    </citation>
    <scope>NUCLEOTIDE SEQUENCE [LARGE SCALE GENOMIC DNA]</scope>
    <source>
        <strain evidence="3">ATCC 200175</strain>
    </source>
</reference>
<dbReference type="OrthoDB" id="10542647at2759"/>
<proteinExistence type="predicted"/>
<dbReference type="Proteomes" id="UP000053647">
    <property type="component" value="Unassembled WGS sequence"/>
</dbReference>
<feature type="region of interest" description="Disordered" evidence="1">
    <location>
        <begin position="47"/>
        <end position="80"/>
    </location>
</feature>
<feature type="region of interest" description="Disordered" evidence="1">
    <location>
        <begin position="1"/>
        <end position="32"/>
    </location>
</feature>
<dbReference type="HOGENOM" id="CLU_1938823_0_0_1"/>
<accession>A0A0C9SMQ9</accession>
<keyword evidence="3" id="KW-1185">Reference proteome</keyword>
<gene>
    <name evidence="2" type="ORF">PAXINDRAFT_20206</name>
</gene>
<sequence>MAFSLMRPPSPSRDAHPSHISPGHEDDHPASALHAVLSTLLLGSSSHSDYYHDTNKERAGQAPSGPESRPLCGHGSRVPCPERHLTVSSMTMSPISGPNEPSVRDGYASQSLPGLFSMQMQPLTFLTSSA</sequence>
<reference evidence="2 3" key="1">
    <citation type="submission" date="2014-06" db="EMBL/GenBank/DDBJ databases">
        <authorList>
            <consortium name="DOE Joint Genome Institute"/>
            <person name="Kuo A."/>
            <person name="Kohler A."/>
            <person name="Nagy L.G."/>
            <person name="Floudas D."/>
            <person name="Copeland A."/>
            <person name="Barry K.W."/>
            <person name="Cichocki N."/>
            <person name="Veneault-Fourrey C."/>
            <person name="LaButti K."/>
            <person name="Lindquist E.A."/>
            <person name="Lipzen A."/>
            <person name="Lundell T."/>
            <person name="Morin E."/>
            <person name="Murat C."/>
            <person name="Sun H."/>
            <person name="Tunlid A."/>
            <person name="Henrissat B."/>
            <person name="Grigoriev I.V."/>
            <person name="Hibbett D.S."/>
            <person name="Martin F."/>
            <person name="Nordberg H.P."/>
            <person name="Cantor M.N."/>
            <person name="Hua S.X."/>
        </authorList>
    </citation>
    <scope>NUCLEOTIDE SEQUENCE [LARGE SCALE GENOMIC DNA]</scope>
    <source>
        <strain evidence="2 3">ATCC 200175</strain>
    </source>
</reference>
<name>A0A0C9SMQ9_PAXIN</name>